<accession>A0A0V1C2Z4</accession>
<keyword evidence="1" id="KW-0472">Membrane</keyword>
<gene>
    <name evidence="2" type="ORF">T03_5609</name>
</gene>
<proteinExistence type="predicted"/>
<reference evidence="2 3" key="1">
    <citation type="submission" date="2015-01" db="EMBL/GenBank/DDBJ databases">
        <title>Evolution of Trichinella species and genotypes.</title>
        <authorList>
            <person name="Korhonen P.K."/>
            <person name="Edoardo P."/>
            <person name="Giuseppe L.R."/>
            <person name="Gasser R.B."/>
        </authorList>
    </citation>
    <scope>NUCLEOTIDE SEQUENCE [LARGE SCALE GENOMIC DNA]</scope>
    <source>
        <strain evidence="2">ISS120</strain>
    </source>
</reference>
<keyword evidence="1" id="KW-1133">Transmembrane helix</keyword>
<keyword evidence="1" id="KW-0812">Transmembrane</keyword>
<evidence type="ECO:0000313" key="2">
    <source>
        <dbReference type="EMBL" id="KRY43653.1"/>
    </source>
</evidence>
<feature type="transmembrane region" description="Helical" evidence="1">
    <location>
        <begin position="54"/>
        <end position="74"/>
    </location>
</feature>
<organism evidence="2 3">
    <name type="scientific">Trichinella britovi</name>
    <name type="common">Parasitic roundworm</name>
    <dbReference type="NCBI Taxonomy" id="45882"/>
    <lineage>
        <taxon>Eukaryota</taxon>
        <taxon>Metazoa</taxon>
        <taxon>Ecdysozoa</taxon>
        <taxon>Nematoda</taxon>
        <taxon>Enoplea</taxon>
        <taxon>Dorylaimia</taxon>
        <taxon>Trichinellida</taxon>
        <taxon>Trichinellidae</taxon>
        <taxon>Trichinella</taxon>
    </lineage>
</organism>
<evidence type="ECO:0000256" key="1">
    <source>
        <dbReference type="SAM" id="Phobius"/>
    </source>
</evidence>
<name>A0A0V1C2Z4_TRIBR</name>
<dbReference type="Proteomes" id="UP000054653">
    <property type="component" value="Unassembled WGS sequence"/>
</dbReference>
<evidence type="ECO:0000313" key="3">
    <source>
        <dbReference type="Proteomes" id="UP000054653"/>
    </source>
</evidence>
<comment type="caution">
    <text evidence="2">The sequence shown here is derived from an EMBL/GenBank/DDBJ whole genome shotgun (WGS) entry which is preliminary data.</text>
</comment>
<keyword evidence="3" id="KW-1185">Reference proteome</keyword>
<dbReference type="EMBL" id="JYDI01000994">
    <property type="protein sequence ID" value="KRY43653.1"/>
    <property type="molecule type" value="Genomic_DNA"/>
</dbReference>
<protein>
    <submittedName>
        <fullName evidence="2">Uncharacterized protein</fullName>
    </submittedName>
</protein>
<sequence length="91" mass="10565">MEKSSKKAEKGIYGIYGKIRALDEFIIMGMPILCIDAEKYFKQRTILKRDSSKLIYIYIFTPLFNALNHIMFVVSTKKFYHGHPGVETETP</sequence>
<dbReference type="AlphaFoldDB" id="A0A0V1C2Z4"/>